<evidence type="ECO:0000256" key="7">
    <source>
        <dbReference type="PIRSR" id="PIRSR602401-1"/>
    </source>
</evidence>
<dbReference type="RefSeq" id="WP_167444296.1">
    <property type="nucleotide sequence ID" value="NZ_MCGQ01000029.1"/>
</dbReference>
<dbReference type="GO" id="GO:0016705">
    <property type="term" value="F:oxidoreductase activity, acting on paired donors, with incorporation or reduction of molecular oxygen"/>
    <property type="evidence" value="ECO:0007669"/>
    <property type="project" value="InterPro"/>
</dbReference>
<dbReference type="PANTHER" id="PTHR24291">
    <property type="entry name" value="CYTOCHROME P450 FAMILY 4"/>
    <property type="match status" value="1"/>
</dbReference>
<dbReference type="InterPro" id="IPR002401">
    <property type="entry name" value="Cyt_P450_E_grp-I"/>
</dbReference>
<dbReference type="PANTHER" id="PTHR24291:SF50">
    <property type="entry name" value="BIFUNCTIONAL ALBAFLAVENONE MONOOXYGENASE_TERPENE SYNTHASE"/>
    <property type="match status" value="1"/>
</dbReference>
<dbReference type="PRINTS" id="PR00463">
    <property type="entry name" value="EP450I"/>
</dbReference>
<comment type="caution">
    <text evidence="9">The sequence shown here is derived from an EMBL/GenBank/DDBJ whole genome shotgun (WGS) entry which is preliminary data.</text>
</comment>
<dbReference type="InterPro" id="IPR001128">
    <property type="entry name" value="Cyt_P450"/>
</dbReference>
<evidence type="ECO:0000313" key="10">
    <source>
        <dbReference type="Proteomes" id="UP000215483"/>
    </source>
</evidence>
<sequence>MTAEPATPDAEPPDRTATLAAAPGALPLLGHAWQLRFRPLRFLDSLCGQADLVALRLGPVPGYLVNHPRLVHELLVVRHQEFTKSGSPLWETVRVLVGNGLGTSEGETHLRQRRTLQPLFHPHRMEHYARIMTAVAEERSAAWRGGQPLRVDREMYRIAATALTRCLYSVRLPDDAVHEITTHLPVAFAGVGKRAALPVGWLHALPTRENRAYTTAVRRLHALVTQLVDGRRQDPTPSPDLLTALLAARDEHTGQPLSEQQIHDEVMTLLLAGTDTTAALLSWTLHLLGAHPDVNRRLNTELRRELGDKPPTLEDLPRLGLLRRVVAETLRLYPPAWLTPRRAATGARLGGHRIPEGAYVFYSPYALHHAPGHHPRPDRFDPDRPEGELSYTGTGHAFLPYGAGPHKCIGNAFSLAQVHLALATILPRWRLRPEPSYTVRPRAFTTLSPGPLPMRAEQRAR</sequence>
<evidence type="ECO:0000256" key="8">
    <source>
        <dbReference type="SAM" id="MobiDB-lite"/>
    </source>
</evidence>
<keyword evidence="6" id="KW-0503">Monooxygenase</keyword>
<dbReference type="SUPFAM" id="SSF48264">
    <property type="entry name" value="Cytochrome P450"/>
    <property type="match status" value="1"/>
</dbReference>
<evidence type="ECO:0000256" key="2">
    <source>
        <dbReference type="ARBA" id="ARBA00022617"/>
    </source>
</evidence>
<dbReference type="GO" id="GO:0020037">
    <property type="term" value="F:heme binding"/>
    <property type="evidence" value="ECO:0007669"/>
    <property type="project" value="InterPro"/>
</dbReference>
<dbReference type="GO" id="GO:0005506">
    <property type="term" value="F:iron ion binding"/>
    <property type="evidence" value="ECO:0007669"/>
    <property type="project" value="InterPro"/>
</dbReference>
<evidence type="ECO:0000313" key="9">
    <source>
        <dbReference type="EMBL" id="OXY91496.1"/>
    </source>
</evidence>
<dbReference type="Gene3D" id="1.10.630.10">
    <property type="entry name" value="Cytochrome P450"/>
    <property type="match status" value="1"/>
</dbReference>
<comment type="similarity">
    <text evidence="1">Belongs to the cytochrome P450 family.</text>
</comment>
<keyword evidence="4" id="KW-0560">Oxidoreductase</keyword>
<evidence type="ECO:0000256" key="6">
    <source>
        <dbReference type="ARBA" id="ARBA00023033"/>
    </source>
</evidence>
<reference evidence="9 10" key="1">
    <citation type="submission" date="2016-07" db="EMBL/GenBank/DDBJ databases">
        <title>Draft genome of Streptomyces diastatochromogenes.</title>
        <authorList>
            <person name="Podduturi R."/>
            <person name="Lukassen M.B."/>
            <person name="Clausen N."/>
            <person name="Nielsen J.L."/>
            <person name="Jorgensen N.O."/>
        </authorList>
    </citation>
    <scope>NUCLEOTIDE SEQUENCE [LARGE SCALE GENOMIC DNA]</scope>
    <source>
        <strain evidence="9 10">DSM 40608</strain>
    </source>
</reference>
<feature type="compositionally biased region" description="Basic and acidic residues" evidence="8">
    <location>
        <begin position="375"/>
        <end position="387"/>
    </location>
</feature>
<evidence type="ECO:0000256" key="5">
    <source>
        <dbReference type="ARBA" id="ARBA00023004"/>
    </source>
</evidence>
<dbReference type="EMBL" id="MCGQ01000029">
    <property type="protein sequence ID" value="OXY91496.1"/>
    <property type="molecule type" value="Genomic_DNA"/>
</dbReference>
<dbReference type="Proteomes" id="UP000215483">
    <property type="component" value="Unassembled WGS sequence"/>
</dbReference>
<proteinExistence type="inferred from homology"/>
<comment type="cofactor">
    <cofactor evidence="7">
        <name>heme</name>
        <dbReference type="ChEBI" id="CHEBI:30413"/>
    </cofactor>
</comment>
<evidence type="ECO:0000256" key="1">
    <source>
        <dbReference type="ARBA" id="ARBA00010617"/>
    </source>
</evidence>
<dbReference type="PRINTS" id="PR00385">
    <property type="entry name" value="P450"/>
</dbReference>
<feature type="region of interest" description="Disordered" evidence="8">
    <location>
        <begin position="442"/>
        <end position="461"/>
    </location>
</feature>
<evidence type="ECO:0000256" key="4">
    <source>
        <dbReference type="ARBA" id="ARBA00023002"/>
    </source>
</evidence>
<protein>
    <recommendedName>
        <fullName evidence="11">Cytochrome P450</fullName>
    </recommendedName>
</protein>
<keyword evidence="10" id="KW-1185">Reference proteome</keyword>
<keyword evidence="5 7" id="KW-0408">Iron</keyword>
<feature type="binding site" description="axial binding residue" evidence="7">
    <location>
        <position position="408"/>
    </location>
    <ligand>
        <name>heme</name>
        <dbReference type="ChEBI" id="CHEBI:30413"/>
    </ligand>
    <ligandPart>
        <name>Fe</name>
        <dbReference type="ChEBI" id="CHEBI:18248"/>
    </ligandPart>
</feature>
<dbReference type="AlphaFoldDB" id="A0A233S773"/>
<keyword evidence="3 7" id="KW-0479">Metal-binding</keyword>
<evidence type="ECO:0008006" key="11">
    <source>
        <dbReference type="Google" id="ProtNLM"/>
    </source>
</evidence>
<gene>
    <name evidence="9" type="ORF">BEK98_29925</name>
</gene>
<evidence type="ECO:0000256" key="3">
    <source>
        <dbReference type="ARBA" id="ARBA00022723"/>
    </source>
</evidence>
<dbReference type="Pfam" id="PF00067">
    <property type="entry name" value="p450"/>
    <property type="match status" value="1"/>
</dbReference>
<feature type="region of interest" description="Disordered" evidence="8">
    <location>
        <begin position="372"/>
        <end position="391"/>
    </location>
</feature>
<dbReference type="InterPro" id="IPR036396">
    <property type="entry name" value="Cyt_P450_sf"/>
</dbReference>
<dbReference type="GO" id="GO:0004497">
    <property type="term" value="F:monooxygenase activity"/>
    <property type="evidence" value="ECO:0007669"/>
    <property type="project" value="UniProtKB-KW"/>
</dbReference>
<dbReference type="InterPro" id="IPR050196">
    <property type="entry name" value="Cytochrome_P450_Monoox"/>
</dbReference>
<name>A0A233S773_STRDA</name>
<organism evidence="9 10">
    <name type="scientific">Streptomyces diastatochromogenes</name>
    <dbReference type="NCBI Taxonomy" id="42236"/>
    <lineage>
        <taxon>Bacteria</taxon>
        <taxon>Bacillati</taxon>
        <taxon>Actinomycetota</taxon>
        <taxon>Actinomycetes</taxon>
        <taxon>Kitasatosporales</taxon>
        <taxon>Streptomycetaceae</taxon>
        <taxon>Streptomyces</taxon>
    </lineage>
</organism>
<accession>A0A233S773</accession>
<keyword evidence="2 7" id="KW-0349">Heme</keyword>
<dbReference type="CDD" id="cd11049">
    <property type="entry name" value="CYP170A1-like"/>
    <property type="match status" value="1"/>
</dbReference>